<name>A0A2S8G676_9BACT</name>
<gene>
    <name evidence="1" type="ORF">C5Y98_06470</name>
</gene>
<evidence type="ECO:0000313" key="1">
    <source>
        <dbReference type="EMBL" id="PQO39958.1"/>
    </source>
</evidence>
<comment type="caution">
    <text evidence="1">The sequence shown here is derived from an EMBL/GenBank/DDBJ whole genome shotgun (WGS) entry which is preliminary data.</text>
</comment>
<organism evidence="1 2">
    <name type="scientific">Blastopirellula marina</name>
    <dbReference type="NCBI Taxonomy" id="124"/>
    <lineage>
        <taxon>Bacteria</taxon>
        <taxon>Pseudomonadati</taxon>
        <taxon>Planctomycetota</taxon>
        <taxon>Planctomycetia</taxon>
        <taxon>Pirellulales</taxon>
        <taxon>Pirellulaceae</taxon>
        <taxon>Blastopirellula</taxon>
    </lineage>
</organism>
<dbReference type="OrthoDB" id="9865953at2"/>
<dbReference type="Proteomes" id="UP000239388">
    <property type="component" value="Unassembled WGS sequence"/>
</dbReference>
<sequence length="243" mass="27540">MNAFAMLVCSVALAAGQQPAASPQRLFETLDGVYKISANEKYRSEQGGVWLVDAWIDRAPFEQWKYAYQLRVVPVPQQPDCFLVGYVKTGVNGNEARPPIDCYFCALIDLRRGVTIPMSHPRERVESPPLGEAEIAARDQWLLRLNDRFCRYFVESPNERERVRTSTMNLQDPDATVTCIPVKEDGPNFKISYRFTIAVDKNRFEMEMTSGVSRLLMTDLASPAVDYFAAQAKDVSQTEKEVK</sequence>
<dbReference type="EMBL" id="PUIB01000010">
    <property type="protein sequence ID" value="PQO39958.1"/>
    <property type="molecule type" value="Genomic_DNA"/>
</dbReference>
<evidence type="ECO:0000313" key="2">
    <source>
        <dbReference type="Proteomes" id="UP000239388"/>
    </source>
</evidence>
<accession>A0A2S8G676</accession>
<reference evidence="1 2" key="1">
    <citation type="submission" date="2018-02" db="EMBL/GenBank/DDBJ databases">
        <title>Comparative genomes isolates from brazilian mangrove.</title>
        <authorList>
            <person name="Araujo J.E."/>
            <person name="Taketani R.G."/>
            <person name="Silva M.C.P."/>
            <person name="Loureco M.V."/>
            <person name="Andreote F.D."/>
        </authorList>
    </citation>
    <scope>NUCLEOTIDE SEQUENCE [LARGE SCALE GENOMIC DNA]</scope>
    <source>
        <strain evidence="1 2">NAP PRIS-MGV</strain>
    </source>
</reference>
<protein>
    <submittedName>
        <fullName evidence="1">Uncharacterized protein</fullName>
    </submittedName>
</protein>
<proteinExistence type="predicted"/>
<dbReference type="RefSeq" id="WP_105352640.1">
    <property type="nucleotide sequence ID" value="NZ_PUIB01000010.1"/>
</dbReference>
<dbReference type="AlphaFoldDB" id="A0A2S8G676"/>